<organism evidence="2">
    <name type="scientific">marine sediment metagenome</name>
    <dbReference type="NCBI Taxonomy" id="412755"/>
    <lineage>
        <taxon>unclassified sequences</taxon>
        <taxon>metagenomes</taxon>
        <taxon>ecological metagenomes</taxon>
    </lineage>
</organism>
<comment type="caution">
    <text evidence="2">The sequence shown here is derived from an EMBL/GenBank/DDBJ whole genome shotgun (WGS) entry which is preliminary data.</text>
</comment>
<gene>
    <name evidence="2" type="ORF">S06H3_03153</name>
</gene>
<reference evidence="2" key="1">
    <citation type="journal article" date="2014" name="Front. Microbiol.">
        <title>High frequency of phylogenetically diverse reductive dehalogenase-homologous genes in deep subseafloor sedimentary metagenomes.</title>
        <authorList>
            <person name="Kawai M."/>
            <person name="Futagami T."/>
            <person name="Toyoda A."/>
            <person name="Takaki Y."/>
            <person name="Nishi S."/>
            <person name="Hori S."/>
            <person name="Arai W."/>
            <person name="Tsubouchi T."/>
            <person name="Morono Y."/>
            <person name="Uchiyama I."/>
            <person name="Ito T."/>
            <person name="Fujiyama A."/>
            <person name="Inagaki F."/>
            <person name="Takami H."/>
        </authorList>
    </citation>
    <scope>NUCLEOTIDE SEQUENCE</scope>
    <source>
        <strain evidence="2">Expedition CK06-06</strain>
    </source>
</reference>
<name>X1J8A5_9ZZZZ</name>
<proteinExistence type="predicted"/>
<feature type="region of interest" description="Disordered" evidence="1">
    <location>
        <begin position="1"/>
        <end position="61"/>
    </location>
</feature>
<feature type="compositionally biased region" description="Polar residues" evidence="1">
    <location>
        <begin position="23"/>
        <end position="32"/>
    </location>
</feature>
<sequence>MKLRCPIGKEGTVAKQGKDKQLNRQSDNDQPPKSQPKRGEIRDPPSTQVSQNHAYEDRTDE</sequence>
<accession>X1J8A5</accession>
<dbReference type="EMBL" id="BARV01000997">
    <property type="protein sequence ID" value="GAH90941.1"/>
    <property type="molecule type" value="Genomic_DNA"/>
</dbReference>
<protein>
    <submittedName>
        <fullName evidence="2">Uncharacterized protein</fullName>
    </submittedName>
</protein>
<dbReference type="AlphaFoldDB" id="X1J8A5"/>
<evidence type="ECO:0000256" key="1">
    <source>
        <dbReference type="SAM" id="MobiDB-lite"/>
    </source>
</evidence>
<evidence type="ECO:0000313" key="2">
    <source>
        <dbReference type="EMBL" id="GAH90941.1"/>
    </source>
</evidence>